<dbReference type="PANTHER" id="PTHR30266">
    <property type="entry name" value="MECHANOSENSITIVE CHANNEL MSCL"/>
    <property type="match status" value="1"/>
</dbReference>
<evidence type="ECO:0008006" key="8">
    <source>
        <dbReference type="Google" id="ProtNLM"/>
    </source>
</evidence>
<evidence type="ECO:0000313" key="7">
    <source>
        <dbReference type="Proteomes" id="UP000176317"/>
    </source>
</evidence>
<dbReference type="PANTHER" id="PTHR30266:SF2">
    <property type="entry name" value="LARGE-CONDUCTANCE MECHANOSENSITIVE CHANNEL"/>
    <property type="match status" value="1"/>
</dbReference>
<feature type="transmembrane region" description="Helical" evidence="5">
    <location>
        <begin position="12"/>
        <end position="31"/>
    </location>
</feature>
<accession>A0A1F5G267</accession>
<dbReference type="InterPro" id="IPR036019">
    <property type="entry name" value="MscL_channel"/>
</dbReference>
<comment type="caution">
    <text evidence="6">The sequence shown here is derived from an EMBL/GenBank/DDBJ whole genome shotgun (WGS) entry which is preliminary data.</text>
</comment>
<dbReference type="Gene3D" id="1.10.1200.120">
    <property type="entry name" value="Large-conductance mechanosensitive channel, MscL, domain 1"/>
    <property type="match status" value="1"/>
</dbReference>
<reference evidence="6 7" key="1">
    <citation type="journal article" date="2016" name="Nat. Commun.">
        <title>Thousands of microbial genomes shed light on interconnected biogeochemical processes in an aquifer system.</title>
        <authorList>
            <person name="Anantharaman K."/>
            <person name="Brown C.T."/>
            <person name="Hug L.A."/>
            <person name="Sharon I."/>
            <person name="Castelle C.J."/>
            <person name="Probst A.J."/>
            <person name="Thomas B.C."/>
            <person name="Singh A."/>
            <person name="Wilkins M.J."/>
            <person name="Karaoz U."/>
            <person name="Brodie E.L."/>
            <person name="Williams K.H."/>
            <person name="Hubbard S.S."/>
            <person name="Banfield J.F."/>
        </authorList>
    </citation>
    <scope>NUCLEOTIDE SEQUENCE [LARGE SCALE GENOMIC DNA]</scope>
</reference>
<dbReference type="InterPro" id="IPR037673">
    <property type="entry name" value="MSC/AndL"/>
</dbReference>
<name>A0A1F5G267_9BACT</name>
<dbReference type="GO" id="GO:0016020">
    <property type="term" value="C:membrane"/>
    <property type="evidence" value="ECO:0007669"/>
    <property type="project" value="UniProtKB-SubCell"/>
</dbReference>
<keyword evidence="4 5" id="KW-0472">Membrane</keyword>
<dbReference type="Proteomes" id="UP000176317">
    <property type="component" value="Unassembled WGS sequence"/>
</dbReference>
<dbReference type="AlphaFoldDB" id="A0A1F5G267"/>
<comment type="subcellular location">
    <subcellularLocation>
        <location evidence="1">Membrane</location>
        <topology evidence="1">Multi-pass membrane protein</topology>
    </subcellularLocation>
</comment>
<evidence type="ECO:0000256" key="4">
    <source>
        <dbReference type="ARBA" id="ARBA00023136"/>
    </source>
</evidence>
<dbReference type="EMBL" id="MFAT01000050">
    <property type="protein sequence ID" value="OGD85960.1"/>
    <property type="molecule type" value="Genomic_DNA"/>
</dbReference>
<dbReference type="Pfam" id="PF01741">
    <property type="entry name" value="MscL"/>
    <property type="match status" value="1"/>
</dbReference>
<evidence type="ECO:0000256" key="5">
    <source>
        <dbReference type="SAM" id="Phobius"/>
    </source>
</evidence>
<feature type="transmembrane region" description="Helical" evidence="5">
    <location>
        <begin position="64"/>
        <end position="87"/>
    </location>
</feature>
<keyword evidence="2 5" id="KW-0812">Transmembrane</keyword>
<protein>
    <recommendedName>
        <fullName evidence="8">Mechanosensitive ion channel protein MscL</fullName>
    </recommendedName>
</protein>
<organism evidence="6 7">
    <name type="scientific">Candidatus Curtissbacteria bacterium RBG_13_35_7</name>
    <dbReference type="NCBI Taxonomy" id="1797705"/>
    <lineage>
        <taxon>Bacteria</taxon>
        <taxon>Candidatus Curtissiibacteriota</taxon>
    </lineage>
</organism>
<keyword evidence="3 5" id="KW-1133">Transmembrane helix</keyword>
<proteinExistence type="predicted"/>
<dbReference type="GO" id="GO:0008381">
    <property type="term" value="F:mechanosensitive monoatomic ion channel activity"/>
    <property type="evidence" value="ECO:0007669"/>
    <property type="project" value="TreeGrafter"/>
</dbReference>
<evidence type="ECO:0000313" key="6">
    <source>
        <dbReference type="EMBL" id="OGD85960.1"/>
    </source>
</evidence>
<evidence type="ECO:0000256" key="1">
    <source>
        <dbReference type="ARBA" id="ARBA00004141"/>
    </source>
</evidence>
<sequence>MKGFMNFIREQGVVGLAVGFILGGAVSKLVASLVSDIINPILGVILGAAGSIKDASLQIGAIKILWGSFIATAIDFIVIALVVYYSVKALKLDKLDKKKD</sequence>
<dbReference type="SUPFAM" id="SSF81330">
    <property type="entry name" value="Gated mechanosensitive channel"/>
    <property type="match status" value="1"/>
</dbReference>
<gene>
    <name evidence="6" type="ORF">A2164_00425</name>
</gene>
<evidence type="ECO:0000256" key="2">
    <source>
        <dbReference type="ARBA" id="ARBA00022692"/>
    </source>
</evidence>
<evidence type="ECO:0000256" key="3">
    <source>
        <dbReference type="ARBA" id="ARBA00022989"/>
    </source>
</evidence>